<keyword evidence="7" id="KW-1185">Reference proteome</keyword>
<proteinExistence type="inferred from homology"/>
<gene>
    <name evidence="6" type="ORF">DDQ50_05130</name>
</gene>
<keyword evidence="3" id="KW-0328">Glycosyltransferase</keyword>
<dbReference type="EMBL" id="QEOP01000001">
    <property type="protein sequence ID" value="PVZ95848.1"/>
    <property type="molecule type" value="Genomic_DNA"/>
</dbReference>
<sequence length="337" mass="37162">MGDASAGRLRRVRTGNRLTQQHVSTVVAVVVAYNRRELLLESIQALKEQTRPLDAIIVIDNASTDGTADAVRAAAPEVELWELERNTGGAGGFAVGLAAALQNRAVDWVWAMDDDTVPTPTALVELLRVAERAPADTDLLGSRVVWTDGLDHPMNTPRPNPFARAARRASATRAGVVDVRTSSFVSMFVRADAIRRVGLPIADYFIWNDDFEYSARLVRGRRGLAVPASVVVHKTNVRGSTDADPGARFFNEVRNKVWLWRFSSALSPLEKIVYGASTIRRWIRTVRLSSDRPTLRDGFRTGWSDGWRSRPRPNSIVLADLGRATEAVRAVEEAAVR</sequence>
<dbReference type="Pfam" id="PF00535">
    <property type="entry name" value="Glycos_transf_2"/>
    <property type="match status" value="1"/>
</dbReference>
<dbReference type="AlphaFoldDB" id="A0A2V1HTF6"/>
<keyword evidence="4 6" id="KW-0808">Transferase</keyword>
<reference evidence="6 7" key="1">
    <citation type="submission" date="2018-05" db="EMBL/GenBank/DDBJ databases">
        <title>Amnibacterium sp. M8JJ-5, whole genome shotgun sequence.</title>
        <authorList>
            <person name="Tuo L."/>
        </authorList>
    </citation>
    <scope>NUCLEOTIDE SEQUENCE [LARGE SCALE GENOMIC DNA]</scope>
    <source>
        <strain evidence="6 7">M8JJ-5</strain>
    </source>
</reference>
<evidence type="ECO:0000313" key="7">
    <source>
        <dbReference type="Proteomes" id="UP000244893"/>
    </source>
</evidence>
<evidence type="ECO:0000256" key="2">
    <source>
        <dbReference type="ARBA" id="ARBA00006739"/>
    </source>
</evidence>
<dbReference type="Gene3D" id="3.90.550.10">
    <property type="entry name" value="Spore Coat Polysaccharide Biosynthesis Protein SpsA, Chain A"/>
    <property type="match status" value="1"/>
</dbReference>
<dbReference type="PANTHER" id="PTHR43179">
    <property type="entry name" value="RHAMNOSYLTRANSFERASE WBBL"/>
    <property type="match status" value="1"/>
</dbReference>
<accession>A0A2V1HTF6</accession>
<dbReference type="PANTHER" id="PTHR43179:SF12">
    <property type="entry name" value="GALACTOFURANOSYLTRANSFERASE GLFT2"/>
    <property type="match status" value="1"/>
</dbReference>
<comment type="pathway">
    <text evidence="1">Cell wall biogenesis; cell wall polysaccharide biosynthesis.</text>
</comment>
<dbReference type="SUPFAM" id="SSF53448">
    <property type="entry name" value="Nucleotide-diphospho-sugar transferases"/>
    <property type="match status" value="1"/>
</dbReference>
<evidence type="ECO:0000313" key="6">
    <source>
        <dbReference type="EMBL" id="PVZ95848.1"/>
    </source>
</evidence>
<dbReference type="InterPro" id="IPR029044">
    <property type="entry name" value="Nucleotide-diphossugar_trans"/>
</dbReference>
<comment type="caution">
    <text evidence="6">The sequence shown here is derived from an EMBL/GenBank/DDBJ whole genome shotgun (WGS) entry which is preliminary data.</text>
</comment>
<evidence type="ECO:0000256" key="1">
    <source>
        <dbReference type="ARBA" id="ARBA00004776"/>
    </source>
</evidence>
<name>A0A2V1HTF6_9MICO</name>
<dbReference type="Proteomes" id="UP000244893">
    <property type="component" value="Unassembled WGS sequence"/>
</dbReference>
<feature type="domain" description="Glycosyltransferase 2-like" evidence="5">
    <location>
        <begin position="29"/>
        <end position="154"/>
    </location>
</feature>
<organism evidence="6 7">
    <name type="scientific">Amnibacterium flavum</name>
    <dbReference type="NCBI Taxonomy" id="2173173"/>
    <lineage>
        <taxon>Bacteria</taxon>
        <taxon>Bacillati</taxon>
        <taxon>Actinomycetota</taxon>
        <taxon>Actinomycetes</taxon>
        <taxon>Micrococcales</taxon>
        <taxon>Microbacteriaceae</taxon>
        <taxon>Amnibacterium</taxon>
    </lineage>
</organism>
<evidence type="ECO:0000259" key="5">
    <source>
        <dbReference type="Pfam" id="PF00535"/>
    </source>
</evidence>
<protein>
    <submittedName>
        <fullName evidence="6">Glycosyl transferase</fullName>
    </submittedName>
</protein>
<dbReference type="InterPro" id="IPR001173">
    <property type="entry name" value="Glyco_trans_2-like"/>
</dbReference>
<dbReference type="GO" id="GO:0016757">
    <property type="term" value="F:glycosyltransferase activity"/>
    <property type="evidence" value="ECO:0007669"/>
    <property type="project" value="UniProtKB-KW"/>
</dbReference>
<comment type="similarity">
    <text evidence="2">Belongs to the glycosyltransferase 2 family.</text>
</comment>
<dbReference type="OrthoDB" id="7665907at2"/>
<evidence type="ECO:0000256" key="4">
    <source>
        <dbReference type="ARBA" id="ARBA00022679"/>
    </source>
</evidence>
<dbReference type="CDD" id="cd04185">
    <property type="entry name" value="GT_2_like_b"/>
    <property type="match status" value="1"/>
</dbReference>
<evidence type="ECO:0000256" key="3">
    <source>
        <dbReference type="ARBA" id="ARBA00022676"/>
    </source>
</evidence>